<sequence length="147" mass="16434">MPLYKHAFDSLTSRKTRSESEDSSFGECTRRLPDNLWVLDSIKAACLGLDHHSSSQLLFNMSSFKNVASFVFVFALLAVSFQPSEAQFYYTPRLWSSYRALYAPSYYHTPYYVPSYAYVIGSNKGGEGAPEGPQAPAFKSSGLTNNQ</sequence>
<evidence type="ECO:0000313" key="3">
    <source>
        <dbReference type="WBParaSite" id="L893_g25171.t1"/>
    </source>
</evidence>
<accession>A0A1I7ZD18</accession>
<dbReference type="WBParaSite" id="L893_g25171.t1">
    <property type="protein sequence ID" value="L893_g25171.t1"/>
    <property type="gene ID" value="L893_g25171"/>
</dbReference>
<dbReference type="Proteomes" id="UP000095287">
    <property type="component" value="Unplaced"/>
</dbReference>
<evidence type="ECO:0000256" key="1">
    <source>
        <dbReference type="SAM" id="MobiDB-lite"/>
    </source>
</evidence>
<evidence type="ECO:0000313" key="2">
    <source>
        <dbReference type="Proteomes" id="UP000095287"/>
    </source>
</evidence>
<reference evidence="3" key="1">
    <citation type="submission" date="2016-11" db="UniProtKB">
        <authorList>
            <consortium name="WormBaseParasite"/>
        </authorList>
    </citation>
    <scope>IDENTIFICATION</scope>
</reference>
<protein>
    <submittedName>
        <fullName evidence="3">Uncharacterized protein</fullName>
    </submittedName>
</protein>
<feature type="region of interest" description="Disordered" evidence="1">
    <location>
        <begin position="126"/>
        <end position="147"/>
    </location>
</feature>
<organism evidence="2 3">
    <name type="scientific">Steinernema glaseri</name>
    <dbReference type="NCBI Taxonomy" id="37863"/>
    <lineage>
        <taxon>Eukaryota</taxon>
        <taxon>Metazoa</taxon>
        <taxon>Ecdysozoa</taxon>
        <taxon>Nematoda</taxon>
        <taxon>Chromadorea</taxon>
        <taxon>Rhabditida</taxon>
        <taxon>Tylenchina</taxon>
        <taxon>Panagrolaimomorpha</taxon>
        <taxon>Strongyloidoidea</taxon>
        <taxon>Steinernematidae</taxon>
        <taxon>Steinernema</taxon>
    </lineage>
</organism>
<keyword evidence="2" id="KW-1185">Reference proteome</keyword>
<name>A0A1I7ZD18_9BILA</name>
<proteinExistence type="predicted"/>
<dbReference type="AlphaFoldDB" id="A0A1I7ZD18"/>